<organism evidence="1">
    <name type="scientific">freshwater metagenome</name>
    <dbReference type="NCBI Taxonomy" id="449393"/>
    <lineage>
        <taxon>unclassified sequences</taxon>
        <taxon>metagenomes</taxon>
        <taxon>ecological metagenomes</taxon>
    </lineage>
</organism>
<accession>A0A6J7QL62</accession>
<proteinExistence type="predicted"/>
<reference evidence="1" key="1">
    <citation type="submission" date="2020-05" db="EMBL/GenBank/DDBJ databases">
        <authorList>
            <person name="Chiriac C."/>
            <person name="Salcher M."/>
            <person name="Ghai R."/>
            <person name="Kavagutti S V."/>
        </authorList>
    </citation>
    <scope>NUCLEOTIDE SEQUENCE</scope>
</reference>
<name>A0A6J7QL62_9ZZZZ</name>
<evidence type="ECO:0000313" key="1">
    <source>
        <dbReference type="EMBL" id="CAB5015182.1"/>
    </source>
</evidence>
<dbReference type="AlphaFoldDB" id="A0A6J7QL62"/>
<protein>
    <submittedName>
        <fullName evidence="1">Unannotated protein</fullName>
    </submittedName>
</protein>
<gene>
    <name evidence="1" type="ORF">UFOPK3967_02455</name>
</gene>
<sequence length="67" mass="7334">MPLDFTRSGYTPVRVTLNVHNVVHWFLYVLISPEVLLVSKMRRPGPVEQRPLSVGLSALSSGVASAS</sequence>
<dbReference type="EMBL" id="CAFBOS010000188">
    <property type="protein sequence ID" value="CAB5015182.1"/>
    <property type="molecule type" value="Genomic_DNA"/>
</dbReference>